<dbReference type="EMBL" id="CP144750">
    <property type="protein sequence ID" value="WVZ80534.1"/>
    <property type="molecule type" value="Genomic_DNA"/>
</dbReference>
<evidence type="ECO:0000313" key="2">
    <source>
        <dbReference type="EMBL" id="WVZ80534.1"/>
    </source>
</evidence>
<feature type="domain" description="Aminotransferase-like plant mobile" evidence="1">
    <location>
        <begin position="93"/>
        <end position="131"/>
    </location>
</feature>
<evidence type="ECO:0000313" key="3">
    <source>
        <dbReference type="Proteomes" id="UP001341281"/>
    </source>
</evidence>
<name>A0AAQ3TU50_PASNO</name>
<dbReference type="Pfam" id="PF10536">
    <property type="entry name" value="PMD"/>
    <property type="match status" value="1"/>
</dbReference>
<dbReference type="PANTHER" id="PTHR46033">
    <property type="entry name" value="PROTEIN MAIN-LIKE 2"/>
    <property type="match status" value="1"/>
</dbReference>
<keyword evidence="3" id="KW-1185">Reference proteome</keyword>
<reference evidence="2 3" key="1">
    <citation type="submission" date="2024-02" db="EMBL/GenBank/DDBJ databases">
        <title>High-quality chromosome-scale genome assembly of Pensacola bahiagrass (Paspalum notatum Flugge var. saurae).</title>
        <authorList>
            <person name="Vega J.M."/>
            <person name="Podio M."/>
            <person name="Orjuela J."/>
            <person name="Siena L.A."/>
            <person name="Pessino S.C."/>
            <person name="Combes M.C."/>
            <person name="Mariac C."/>
            <person name="Albertini E."/>
            <person name="Pupilli F."/>
            <person name="Ortiz J.P.A."/>
            <person name="Leblanc O."/>
        </authorList>
    </citation>
    <scope>NUCLEOTIDE SEQUENCE [LARGE SCALE GENOMIC DNA]</scope>
    <source>
        <strain evidence="2">R1</strain>
        <tissue evidence="2">Leaf</tissue>
    </source>
</reference>
<dbReference type="InterPro" id="IPR044824">
    <property type="entry name" value="MAIN-like"/>
</dbReference>
<proteinExistence type="predicted"/>
<protein>
    <recommendedName>
        <fullName evidence="1">Aminotransferase-like plant mobile domain-containing protein</fullName>
    </recommendedName>
</protein>
<gene>
    <name evidence="2" type="ORF">U9M48_028003</name>
</gene>
<dbReference type="InterPro" id="IPR019557">
    <property type="entry name" value="AminoTfrase-like_pln_mobile"/>
</dbReference>
<evidence type="ECO:0000259" key="1">
    <source>
        <dbReference type="Pfam" id="PF10536"/>
    </source>
</evidence>
<dbReference type="AlphaFoldDB" id="A0AAQ3TU50"/>
<dbReference type="PANTHER" id="PTHR46033:SF82">
    <property type="entry name" value="AMINOTRANSFERASE-LIKE PLANT MOBILE DOMAIN-CONTAINING PROTEIN"/>
    <property type="match status" value="1"/>
</dbReference>
<organism evidence="2 3">
    <name type="scientific">Paspalum notatum var. saurae</name>
    <dbReference type="NCBI Taxonomy" id="547442"/>
    <lineage>
        <taxon>Eukaryota</taxon>
        <taxon>Viridiplantae</taxon>
        <taxon>Streptophyta</taxon>
        <taxon>Embryophyta</taxon>
        <taxon>Tracheophyta</taxon>
        <taxon>Spermatophyta</taxon>
        <taxon>Magnoliopsida</taxon>
        <taxon>Liliopsida</taxon>
        <taxon>Poales</taxon>
        <taxon>Poaceae</taxon>
        <taxon>PACMAD clade</taxon>
        <taxon>Panicoideae</taxon>
        <taxon>Andropogonodae</taxon>
        <taxon>Paspaleae</taxon>
        <taxon>Paspalinae</taxon>
        <taxon>Paspalum</taxon>
    </lineage>
</organism>
<sequence>MDKCNGWGKDKYGTGDFNELPRKVRMADPRFPLLEVAYEKDHRAPAIESGQVMPVLRMRTHTHVLLWDERYAPYLRQAGFLDLARVVNTGLPPLDPPLLTSLIDRWRPETHTFHLSCGEMTLTLQDAAMILDWLLQCRGYPTSHGAGWRFGALCDLSEEKAEHRSPD</sequence>
<accession>A0AAQ3TU50</accession>
<dbReference type="GO" id="GO:0010073">
    <property type="term" value="P:meristem maintenance"/>
    <property type="evidence" value="ECO:0007669"/>
    <property type="project" value="InterPro"/>
</dbReference>
<dbReference type="Proteomes" id="UP001341281">
    <property type="component" value="Chromosome 06"/>
</dbReference>